<name>A0A814JZ58_9BILA</name>
<evidence type="ECO:0000256" key="1">
    <source>
        <dbReference type="SAM" id="SignalP"/>
    </source>
</evidence>
<dbReference type="Proteomes" id="UP000663891">
    <property type="component" value="Unassembled WGS sequence"/>
</dbReference>
<reference evidence="2" key="1">
    <citation type="submission" date="2021-02" db="EMBL/GenBank/DDBJ databases">
        <authorList>
            <person name="Nowell W R."/>
        </authorList>
    </citation>
    <scope>NUCLEOTIDE SEQUENCE</scope>
</reference>
<dbReference type="AlphaFoldDB" id="A0A814JZ58"/>
<dbReference type="Gene3D" id="3.20.20.80">
    <property type="entry name" value="Glycosidases"/>
    <property type="match status" value="1"/>
</dbReference>
<gene>
    <name evidence="2" type="ORF">VCS650_LOCUS17027</name>
</gene>
<organism evidence="2 3">
    <name type="scientific">Adineta steineri</name>
    <dbReference type="NCBI Taxonomy" id="433720"/>
    <lineage>
        <taxon>Eukaryota</taxon>
        <taxon>Metazoa</taxon>
        <taxon>Spiralia</taxon>
        <taxon>Gnathifera</taxon>
        <taxon>Rotifera</taxon>
        <taxon>Eurotatoria</taxon>
        <taxon>Bdelloidea</taxon>
        <taxon>Adinetida</taxon>
        <taxon>Adinetidae</taxon>
        <taxon>Adineta</taxon>
    </lineage>
</organism>
<dbReference type="OrthoDB" id="5946976at2759"/>
<accession>A0A814JZ58</accession>
<proteinExistence type="predicted"/>
<protein>
    <submittedName>
        <fullName evidence="2">Uncharacterized protein</fullName>
    </submittedName>
</protein>
<evidence type="ECO:0000313" key="3">
    <source>
        <dbReference type="Proteomes" id="UP000663891"/>
    </source>
</evidence>
<dbReference type="EMBL" id="CAJNON010000155">
    <property type="protein sequence ID" value="CAF1043964.1"/>
    <property type="molecule type" value="Genomic_DNA"/>
</dbReference>
<sequence>MRQYLYYQLFFIVLVWIPAIHSLDLMSDTWTATDGLGRSLPKEAKLPRQDRFVGVFYFLWLGLETSDGPFDISKVITANPDAMQQPNNTAWGPLYHYHHWGEPYFGYYRSTDQWVIRRHARMLANAGVDVIFFDVTNTAVYLESFQALCQAFSDVRAQGGTTPQVANKRHTPCINGIFDGEKYETGKYGKIMTMAYESILSIPNNGALSCRLFSVSFLYFVLLITYCCNL</sequence>
<comment type="caution">
    <text evidence="2">The sequence shown here is derived from an EMBL/GenBank/DDBJ whole genome shotgun (WGS) entry which is preliminary data.</text>
</comment>
<feature type="chain" id="PRO_5032895305" evidence="1">
    <location>
        <begin position="23"/>
        <end position="230"/>
    </location>
</feature>
<evidence type="ECO:0000313" key="2">
    <source>
        <dbReference type="EMBL" id="CAF1043964.1"/>
    </source>
</evidence>
<feature type="signal peptide" evidence="1">
    <location>
        <begin position="1"/>
        <end position="22"/>
    </location>
</feature>
<keyword evidence="1" id="KW-0732">Signal</keyword>